<protein>
    <recommendedName>
        <fullName evidence="3">DUF4105 domain-containing protein</fullName>
    </recommendedName>
</protein>
<sequence length="142" mass="16081">MSQPYEGAAIILCPLEERDFQHVCAVIVTGSGFNACGHTLLHVGESWSWYVHIAGPYKLPKWMPESNYIRYLKENGKREIRRWTIKLPNPKGAHDKLHELMQKPWLWGAVAHNCTSFAEEVVRAGGSKAGQYFNCPIAEPFA</sequence>
<name>A0ABV6FHR3_9BURK</name>
<evidence type="ECO:0000313" key="2">
    <source>
        <dbReference type="Proteomes" id="UP001589773"/>
    </source>
</evidence>
<evidence type="ECO:0008006" key="3">
    <source>
        <dbReference type="Google" id="ProtNLM"/>
    </source>
</evidence>
<dbReference type="EMBL" id="JBHLWP010000013">
    <property type="protein sequence ID" value="MFC0253074.1"/>
    <property type="molecule type" value="Genomic_DNA"/>
</dbReference>
<gene>
    <name evidence="1" type="ORF">ACFFJK_14335</name>
</gene>
<dbReference type="RefSeq" id="WP_379680022.1">
    <property type="nucleotide sequence ID" value="NZ_JBHLWP010000013.1"/>
</dbReference>
<evidence type="ECO:0000313" key="1">
    <source>
        <dbReference type="EMBL" id="MFC0253074.1"/>
    </source>
</evidence>
<keyword evidence="2" id="KW-1185">Reference proteome</keyword>
<proteinExistence type="predicted"/>
<dbReference type="Proteomes" id="UP001589773">
    <property type="component" value="Unassembled WGS sequence"/>
</dbReference>
<comment type="caution">
    <text evidence="1">The sequence shown here is derived from an EMBL/GenBank/DDBJ whole genome shotgun (WGS) entry which is preliminary data.</text>
</comment>
<reference evidence="1 2" key="1">
    <citation type="submission" date="2024-09" db="EMBL/GenBank/DDBJ databases">
        <authorList>
            <person name="Sun Q."/>
            <person name="Mori K."/>
        </authorList>
    </citation>
    <scope>NUCLEOTIDE SEQUENCE [LARGE SCALE GENOMIC DNA]</scope>
    <source>
        <strain evidence="1 2">CCM 7792</strain>
    </source>
</reference>
<accession>A0ABV6FHR3</accession>
<organism evidence="1 2">
    <name type="scientific">Massilia consociata</name>
    <dbReference type="NCBI Taxonomy" id="760117"/>
    <lineage>
        <taxon>Bacteria</taxon>
        <taxon>Pseudomonadati</taxon>
        <taxon>Pseudomonadota</taxon>
        <taxon>Betaproteobacteria</taxon>
        <taxon>Burkholderiales</taxon>
        <taxon>Oxalobacteraceae</taxon>
        <taxon>Telluria group</taxon>
        <taxon>Massilia</taxon>
    </lineage>
</organism>